<keyword evidence="2 3" id="KW-0067">ATP-binding</keyword>
<dbReference type="InterPro" id="IPR017441">
    <property type="entry name" value="Protein_kinase_ATP_BS"/>
</dbReference>
<protein>
    <recommendedName>
        <fullName evidence="4">Protein kinase domain-containing protein</fullName>
    </recommendedName>
</protein>
<reference evidence="5" key="1">
    <citation type="submission" date="2024-02" db="EMBL/GenBank/DDBJ databases">
        <authorList>
            <consortium name="ELIXIR-Norway"/>
            <consortium name="Elixir Norway"/>
        </authorList>
    </citation>
    <scope>NUCLEOTIDE SEQUENCE</scope>
</reference>
<feature type="domain" description="Protein kinase" evidence="4">
    <location>
        <begin position="1"/>
        <end position="103"/>
    </location>
</feature>
<gene>
    <name evidence="5" type="ORF">CSSPTR1EN2_LOCUS21548</name>
</gene>
<evidence type="ECO:0000259" key="4">
    <source>
        <dbReference type="PROSITE" id="PS50011"/>
    </source>
</evidence>
<dbReference type="Gene3D" id="3.30.200.20">
    <property type="entry name" value="Phosphorylase Kinase, domain 1"/>
    <property type="match status" value="1"/>
</dbReference>
<keyword evidence="6" id="KW-1185">Reference proteome</keyword>
<evidence type="ECO:0000256" key="3">
    <source>
        <dbReference type="PROSITE-ProRule" id="PRU10141"/>
    </source>
</evidence>
<dbReference type="Pfam" id="PF00069">
    <property type="entry name" value="Pkinase"/>
    <property type="match status" value="1"/>
</dbReference>
<organism evidence="5 6">
    <name type="scientific">Sphagnum troendelagicum</name>
    <dbReference type="NCBI Taxonomy" id="128251"/>
    <lineage>
        <taxon>Eukaryota</taxon>
        <taxon>Viridiplantae</taxon>
        <taxon>Streptophyta</taxon>
        <taxon>Embryophyta</taxon>
        <taxon>Bryophyta</taxon>
        <taxon>Sphagnophytina</taxon>
        <taxon>Sphagnopsida</taxon>
        <taxon>Sphagnales</taxon>
        <taxon>Sphagnaceae</taxon>
        <taxon>Sphagnum</taxon>
    </lineage>
</organism>
<evidence type="ECO:0000313" key="6">
    <source>
        <dbReference type="Proteomes" id="UP001497512"/>
    </source>
</evidence>
<name>A0ABP0UY92_9BRYO</name>
<accession>A0ABP0UY92</accession>
<evidence type="ECO:0000313" key="5">
    <source>
        <dbReference type="EMBL" id="CAK9233562.1"/>
    </source>
</evidence>
<dbReference type="SUPFAM" id="SSF56112">
    <property type="entry name" value="Protein kinase-like (PK-like)"/>
    <property type="match status" value="1"/>
</dbReference>
<dbReference type="PANTHER" id="PTHR27007">
    <property type="match status" value="1"/>
</dbReference>
<evidence type="ECO:0000256" key="1">
    <source>
        <dbReference type="ARBA" id="ARBA00022741"/>
    </source>
</evidence>
<dbReference type="PROSITE" id="PS50011">
    <property type="entry name" value="PROTEIN_KINASE_DOM"/>
    <property type="match status" value="1"/>
</dbReference>
<keyword evidence="1 3" id="KW-0547">Nucleotide-binding</keyword>
<evidence type="ECO:0000256" key="2">
    <source>
        <dbReference type="ARBA" id="ARBA00022840"/>
    </source>
</evidence>
<dbReference type="InterPro" id="IPR050528">
    <property type="entry name" value="L-type_Lectin-RKs"/>
</dbReference>
<dbReference type="Proteomes" id="UP001497512">
    <property type="component" value="Chromosome 8"/>
</dbReference>
<sequence>MLGRGGFGCVYKGVLRDIGALVAMKKIAEDSQQGGREFFAEVSIINCVRHRNLVQLQGWCCERSHLMLVYDYMPSKSLDKMLYHVPKTSNTSELTWDLRYNIL</sequence>
<dbReference type="EMBL" id="OZ019900">
    <property type="protein sequence ID" value="CAK9233562.1"/>
    <property type="molecule type" value="Genomic_DNA"/>
</dbReference>
<dbReference type="PROSITE" id="PS00107">
    <property type="entry name" value="PROTEIN_KINASE_ATP"/>
    <property type="match status" value="1"/>
</dbReference>
<dbReference type="InterPro" id="IPR011009">
    <property type="entry name" value="Kinase-like_dom_sf"/>
</dbReference>
<proteinExistence type="predicted"/>
<dbReference type="InterPro" id="IPR000719">
    <property type="entry name" value="Prot_kinase_dom"/>
</dbReference>
<feature type="binding site" evidence="3">
    <location>
        <position position="25"/>
    </location>
    <ligand>
        <name>ATP</name>
        <dbReference type="ChEBI" id="CHEBI:30616"/>
    </ligand>
</feature>